<name>A0A7X9FSC2_9DELT</name>
<comment type="caution">
    <text evidence="2">The sequence shown here is derived from an EMBL/GenBank/DDBJ whole genome shotgun (WGS) entry which is preliminary data.</text>
</comment>
<evidence type="ECO:0000256" key="1">
    <source>
        <dbReference type="SAM" id="Phobius"/>
    </source>
</evidence>
<sequence length="438" mass="49679">MGILKRLVLLTKEAQVILSLRGFLLLLLGLYLLAVPAFFQADIIATVLALSLLFLILTTAALVVAQGIFLKKNLTLSFASSETSPLPLDEGIIAGRPYQGLFKISKRYLFPFFLIELRFVFNNSESPIPPFLISGTASAPAQLHLSLNFPHRGVWKLLRCECKLRDQFAFSKFTWDLDCQHAFKVKPAPIDCSPVPPMSSCHRSGDVAIDVTNRHGEPFDLKRYHPSDGIKKILWKVYAKSRELISRHPEASFSPEWQVVLFVIANEHEDSPCSQAVAYMRLLEDLDLEPFLGASTFTEECYAKNAEEALDMLIEKAWLIEDVLGSLRTFINDISKSLNSTRLVKILFFMSQERLATPGMLDTLLQLTSLISSRQIEPVFVISQERDITSLRTSPSTLKDKFISLFWHQTSPKSFIKVEKMREFFEICNKSNWELIIV</sequence>
<evidence type="ECO:0000313" key="3">
    <source>
        <dbReference type="Proteomes" id="UP000524246"/>
    </source>
</evidence>
<accession>A0A7X9FSC2</accession>
<dbReference type="Proteomes" id="UP000524246">
    <property type="component" value="Unassembled WGS sequence"/>
</dbReference>
<feature type="transmembrane region" description="Helical" evidence="1">
    <location>
        <begin position="45"/>
        <end position="70"/>
    </location>
</feature>
<reference evidence="2 3" key="1">
    <citation type="journal article" date="2020" name="Biotechnol. Biofuels">
        <title>New insights from the biogas microbiome by comprehensive genome-resolved metagenomics of nearly 1600 species originating from multiple anaerobic digesters.</title>
        <authorList>
            <person name="Campanaro S."/>
            <person name="Treu L."/>
            <person name="Rodriguez-R L.M."/>
            <person name="Kovalovszki A."/>
            <person name="Ziels R.M."/>
            <person name="Maus I."/>
            <person name="Zhu X."/>
            <person name="Kougias P.G."/>
            <person name="Basile A."/>
            <person name="Luo G."/>
            <person name="Schluter A."/>
            <person name="Konstantinidis K.T."/>
            <person name="Angelidaki I."/>
        </authorList>
    </citation>
    <scope>NUCLEOTIDE SEQUENCE [LARGE SCALE GENOMIC DNA]</scope>
    <source>
        <strain evidence="2">AS27yjCOA_65</strain>
    </source>
</reference>
<keyword evidence="1" id="KW-1133">Transmembrane helix</keyword>
<organism evidence="2 3">
    <name type="scientific">SAR324 cluster bacterium</name>
    <dbReference type="NCBI Taxonomy" id="2024889"/>
    <lineage>
        <taxon>Bacteria</taxon>
        <taxon>Deltaproteobacteria</taxon>
        <taxon>SAR324 cluster</taxon>
    </lineage>
</organism>
<gene>
    <name evidence="2" type="ORF">GYA55_09685</name>
</gene>
<dbReference type="EMBL" id="JAAZON010000436">
    <property type="protein sequence ID" value="NMC63422.1"/>
    <property type="molecule type" value="Genomic_DNA"/>
</dbReference>
<protein>
    <submittedName>
        <fullName evidence="2">DUF58 domain-containing protein</fullName>
    </submittedName>
</protein>
<proteinExistence type="predicted"/>
<feature type="transmembrane region" description="Helical" evidence="1">
    <location>
        <begin position="20"/>
        <end position="39"/>
    </location>
</feature>
<keyword evidence="1" id="KW-0812">Transmembrane</keyword>
<keyword evidence="1" id="KW-0472">Membrane</keyword>
<evidence type="ECO:0000313" key="2">
    <source>
        <dbReference type="EMBL" id="NMC63422.1"/>
    </source>
</evidence>
<dbReference type="AlphaFoldDB" id="A0A7X9FSC2"/>